<dbReference type="GeneID" id="89993561"/>
<comment type="caution">
    <text evidence="3">The sequence shown here is derived from an EMBL/GenBank/DDBJ whole genome shotgun (WGS) entry which is preliminary data.</text>
</comment>
<dbReference type="EMBL" id="JAVHJV010000001">
    <property type="protein sequence ID" value="KAK5945973.1"/>
    <property type="molecule type" value="Genomic_DNA"/>
</dbReference>
<feature type="signal peptide" evidence="2">
    <location>
        <begin position="1"/>
        <end position="24"/>
    </location>
</feature>
<proteinExistence type="predicted"/>
<evidence type="ECO:0000256" key="1">
    <source>
        <dbReference type="SAM" id="MobiDB-lite"/>
    </source>
</evidence>
<evidence type="ECO:0000313" key="3">
    <source>
        <dbReference type="EMBL" id="KAK5945973.1"/>
    </source>
</evidence>
<feature type="compositionally biased region" description="Low complexity" evidence="1">
    <location>
        <begin position="123"/>
        <end position="137"/>
    </location>
</feature>
<feature type="compositionally biased region" description="Polar residues" evidence="1">
    <location>
        <begin position="112"/>
        <end position="122"/>
    </location>
</feature>
<keyword evidence="2" id="KW-0732">Signal</keyword>
<accession>A0ABR0RZE9</accession>
<reference evidence="3 4" key="1">
    <citation type="journal article" date="2023" name="Res Sq">
        <title>Genomic and morphological characterization of Knufia obscura isolated from the Mars 2020 spacecraft assembly facility.</title>
        <authorList>
            <person name="Chander A.M."/>
            <person name="Teixeira M.M."/>
            <person name="Singh N.K."/>
            <person name="Williams M.P."/>
            <person name="Parker C.W."/>
            <person name="Leo P."/>
            <person name="Stajich J.E."/>
            <person name="Torok T."/>
            <person name="Tighe S."/>
            <person name="Mason C.E."/>
            <person name="Venkateswaran K."/>
        </authorList>
    </citation>
    <scope>NUCLEOTIDE SEQUENCE [LARGE SCALE GENOMIC DNA]</scope>
    <source>
        <strain evidence="3 4">CCFEE 5817</strain>
    </source>
</reference>
<gene>
    <name evidence="3" type="ORF">PMZ80_000112</name>
</gene>
<keyword evidence="4" id="KW-1185">Reference proteome</keyword>
<evidence type="ECO:0000313" key="4">
    <source>
        <dbReference type="Proteomes" id="UP001334248"/>
    </source>
</evidence>
<name>A0ABR0RZE9_9EURO</name>
<feature type="chain" id="PRO_5045948445" evidence="2">
    <location>
        <begin position="25"/>
        <end position="367"/>
    </location>
</feature>
<sequence>MIFLSFSTALTCLISLSIPLCTAATTTTAAPNILHITAETASNKDHINPHTSSAYASIFSSWRSSTKVKADDGTSQTDSVNPSLRTACSGCWNGCEMGCMLPQPVPPTTPVETATRSLSDGESMSSSATTKSTTSTSLELPNRVVTATHAPLRTTIVRDVSGSANSKAGATPDASETNTDTVQKALKPDTATEPEAAEDVDPKLKEVTNTFYSLPLSGFHGAALPLITTNGDDEPISLIAYANASLFGNFISSGLVDELGLSRSIVRGETEALSEYIPERDLSTLFGYRTRKLGIISLDVLAGRDDRLVGGIRFGVFEAPLSPKDEADVEGGVEGWWKADVVVGMRFLNRVQGIRLTEEFSGLGGGG</sequence>
<feature type="compositionally biased region" description="Polar residues" evidence="1">
    <location>
        <begin position="162"/>
        <end position="182"/>
    </location>
</feature>
<protein>
    <submittedName>
        <fullName evidence="3">Uncharacterized protein</fullName>
    </submittedName>
</protein>
<dbReference type="Proteomes" id="UP001334248">
    <property type="component" value="Unassembled WGS sequence"/>
</dbReference>
<dbReference type="RefSeq" id="XP_064734063.1">
    <property type="nucleotide sequence ID" value="XM_064868566.1"/>
</dbReference>
<organism evidence="3 4">
    <name type="scientific">Knufia obscura</name>
    <dbReference type="NCBI Taxonomy" id="1635080"/>
    <lineage>
        <taxon>Eukaryota</taxon>
        <taxon>Fungi</taxon>
        <taxon>Dikarya</taxon>
        <taxon>Ascomycota</taxon>
        <taxon>Pezizomycotina</taxon>
        <taxon>Eurotiomycetes</taxon>
        <taxon>Chaetothyriomycetidae</taxon>
        <taxon>Chaetothyriales</taxon>
        <taxon>Trichomeriaceae</taxon>
        <taxon>Knufia</taxon>
    </lineage>
</organism>
<feature type="region of interest" description="Disordered" evidence="1">
    <location>
        <begin position="106"/>
        <end position="202"/>
    </location>
</feature>
<evidence type="ECO:0000256" key="2">
    <source>
        <dbReference type="SAM" id="SignalP"/>
    </source>
</evidence>